<dbReference type="InterPro" id="IPR003838">
    <property type="entry name" value="ABC3_permease_C"/>
</dbReference>
<keyword evidence="4 7" id="KW-0812">Transmembrane</keyword>
<dbReference type="GO" id="GO:0098797">
    <property type="term" value="C:plasma membrane protein complex"/>
    <property type="evidence" value="ECO:0007669"/>
    <property type="project" value="TreeGrafter"/>
</dbReference>
<dbReference type="Pfam" id="PF02687">
    <property type="entry name" value="FtsX"/>
    <property type="match status" value="1"/>
</dbReference>
<evidence type="ECO:0000256" key="2">
    <source>
        <dbReference type="ARBA" id="ARBA00005236"/>
    </source>
</evidence>
<protein>
    <submittedName>
        <fullName evidence="9">Peptide ABC transporter permease</fullName>
    </submittedName>
</protein>
<dbReference type="GO" id="GO:0044874">
    <property type="term" value="P:lipoprotein localization to outer membrane"/>
    <property type="evidence" value="ECO:0007669"/>
    <property type="project" value="TreeGrafter"/>
</dbReference>
<sequence length="403" mass="44764">MLRRFKNVFWLANRDYKNEWQMSGFFVIALAAVLAPMMILFGLKFGIIGSMLDNLIEDPRNREIRPIGSGRYDRAWIENLRSQDGVNFIVPRTRAIAATIQLKSEKASRILSVEMLPTDRGDPLLNGLDIPTGLHQLVLSESAARKLKAGKGDKISGSLARRFRGRSERVHIELTVEDIAKPGAFSRDGAFAPVYLVESAEAFRDGQAVPALGWKGNKPEGTGRTYPSFRLYTRSIYDVEPISKILLQQGIEVRTRAADIEIVRNMDRNLSAVFWLIAVIGLIGFSFSLGASLWANVDRKRKELSVLRLVGFRTGDIIWFPVIQSLFTGVLGWASASLIYLGVAYTINEMFASQLESSDTVCRLLPEHFLIALGLTCTAAILAATLAGYRAARIEPSEGLRDI</sequence>
<evidence type="ECO:0000313" key="10">
    <source>
        <dbReference type="Proteomes" id="UP000254771"/>
    </source>
</evidence>
<gene>
    <name evidence="9" type="ORF">DIZ78_15855</name>
</gene>
<evidence type="ECO:0000313" key="9">
    <source>
        <dbReference type="EMBL" id="RDH81921.1"/>
    </source>
</evidence>
<keyword evidence="3" id="KW-1003">Cell membrane</keyword>
<feature type="transmembrane region" description="Helical" evidence="7">
    <location>
        <begin position="20"/>
        <end position="43"/>
    </location>
</feature>
<feature type="transmembrane region" description="Helical" evidence="7">
    <location>
        <begin position="272"/>
        <end position="297"/>
    </location>
</feature>
<evidence type="ECO:0000256" key="4">
    <source>
        <dbReference type="ARBA" id="ARBA00022692"/>
    </source>
</evidence>
<evidence type="ECO:0000256" key="6">
    <source>
        <dbReference type="ARBA" id="ARBA00023136"/>
    </source>
</evidence>
<dbReference type="Proteomes" id="UP000254771">
    <property type="component" value="Unassembled WGS sequence"/>
</dbReference>
<keyword evidence="5 7" id="KW-1133">Transmembrane helix</keyword>
<comment type="caution">
    <text evidence="9">The sequence shown here is derived from an EMBL/GenBank/DDBJ whole genome shotgun (WGS) entry which is preliminary data.</text>
</comment>
<proteinExistence type="inferred from homology"/>
<keyword evidence="10" id="KW-1185">Reference proteome</keyword>
<comment type="subcellular location">
    <subcellularLocation>
        <location evidence="1">Cell membrane</location>
        <topology evidence="1">Multi-pass membrane protein</topology>
    </subcellularLocation>
</comment>
<feature type="domain" description="ABC3 transporter permease C-terminal" evidence="8">
    <location>
        <begin position="276"/>
        <end position="396"/>
    </location>
</feature>
<organism evidence="9 10">
    <name type="scientific">endosymbiont of Escarpia spicata</name>
    <dbReference type="NCBI Taxonomy" id="2200908"/>
    <lineage>
        <taxon>Bacteria</taxon>
        <taxon>Pseudomonadati</taxon>
        <taxon>Pseudomonadota</taxon>
        <taxon>Gammaproteobacteria</taxon>
        <taxon>sulfur-oxidizing symbionts</taxon>
    </lineage>
</organism>
<name>A0A370DAL7_9GAMM</name>
<evidence type="ECO:0000256" key="3">
    <source>
        <dbReference type="ARBA" id="ARBA00022475"/>
    </source>
</evidence>
<evidence type="ECO:0000256" key="7">
    <source>
        <dbReference type="SAM" id="Phobius"/>
    </source>
</evidence>
<feature type="transmembrane region" description="Helical" evidence="7">
    <location>
        <begin position="368"/>
        <end position="389"/>
    </location>
</feature>
<dbReference type="InterPro" id="IPR051447">
    <property type="entry name" value="Lipoprotein-release_system"/>
</dbReference>
<keyword evidence="6 7" id="KW-0472">Membrane</keyword>
<accession>A0A370DAL7</accession>
<evidence type="ECO:0000256" key="5">
    <source>
        <dbReference type="ARBA" id="ARBA00022989"/>
    </source>
</evidence>
<evidence type="ECO:0000259" key="8">
    <source>
        <dbReference type="Pfam" id="PF02687"/>
    </source>
</evidence>
<evidence type="ECO:0000256" key="1">
    <source>
        <dbReference type="ARBA" id="ARBA00004651"/>
    </source>
</evidence>
<dbReference type="AlphaFoldDB" id="A0A370DAL7"/>
<dbReference type="PANTHER" id="PTHR30489">
    <property type="entry name" value="LIPOPROTEIN-RELEASING SYSTEM TRANSMEMBRANE PROTEIN LOLE"/>
    <property type="match status" value="1"/>
</dbReference>
<dbReference type="EMBL" id="QFXE01000021">
    <property type="protein sequence ID" value="RDH81921.1"/>
    <property type="molecule type" value="Genomic_DNA"/>
</dbReference>
<feature type="transmembrane region" description="Helical" evidence="7">
    <location>
        <begin position="317"/>
        <end position="347"/>
    </location>
</feature>
<reference evidence="9 10" key="1">
    <citation type="journal article" date="2018" name="ISME J.">
        <title>Endosymbiont genomes yield clues of tubeworm success.</title>
        <authorList>
            <person name="Li Y."/>
            <person name="Liles M.R."/>
            <person name="Halanych K.M."/>
        </authorList>
    </citation>
    <scope>NUCLEOTIDE SEQUENCE [LARGE SCALE GENOMIC DNA]</scope>
    <source>
        <strain evidence="9">A1462</strain>
    </source>
</reference>
<comment type="similarity">
    <text evidence="2">Belongs to the ABC-4 integral membrane protein family. LolC/E subfamily.</text>
</comment>
<dbReference type="PANTHER" id="PTHR30489:SF0">
    <property type="entry name" value="LIPOPROTEIN-RELEASING SYSTEM TRANSMEMBRANE PROTEIN LOLE"/>
    <property type="match status" value="1"/>
</dbReference>